<proteinExistence type="predicted"/>
<keyword evidence="2" id="KW-1185">Reference proteome</keyword>
<dbReference type="CDD" id="cd07819">
    <property type="entry name" value="SRPBCC_2"/>
    <property type="match status" value="1"/>
</dbReference>
<dbReference type="InterPro" id="IPR023393">
    <property type="entry name" value="START-like_dom_sf"/>
</dbReference>
<dbReference type="PANTHER" id="PTHR39683">
    <property type="entry name" value="CONSERVED PROTEIN TB16.3"/>
    <property type="match status" value="1"/>
</dbReference>
<dbReference type="EMBL" id="VJZA01000038">
    <property type="protein sequence ID" value="TVT20175.1"/>
    <property type="molecule type" value="Genomic_DNA"/>
</dbReference>
<reference evidence="1 2" key="1">
    <citation type="submission" date="2019-07" db="EMBL/GenBank/DDBJ databases">
        <title>New species of Amycolatopsis and Streptomyces.</title>
        <authorList>
            <person name="Duangmal K."/>
            <person name="Teo W.F.A."/>
            <person name="Lipun K."/>
        </authorList>
    </citation>
    <scope>NUCLEOTIDE SEQUENCE [LARGE SCALE GENOMIC DNA]</scope>
    <source>
        <strain evidence="1 2">JCM 30562</strain>
    </source>
</reference>
<gene>
    <name evidence="1" type="ORF">FNH06_21300</name>
</gene>
<evidence type="ECO:0000313" key="2">
    <source>
        <dbReference type="Proteomes" id="UP000318578"/>
    </source>
</evidence>
<name>A0A558A7E2_9PSEU</name>
<dbReference type="OrthoDB" id="5243015at2"/>
<comment type="caution">
    <text evidence="1">The sequence shown here is derived from an EMBL/GenBank/DDBJ whole genome shotgun (WGS) entry which is preliminary data.</text>
</comment>
<dbReference type="InterPro" id="IPR019587">
    <property type="entry name" value="Polyketide_cyclase/dehydratase"/>
</dbReference>
<organism evidence="1 2">
    <name type="scientific">Amycolatopsis acidiphila</name>
    <dbReference type="NCBI Taxonomy" id="715473"/>
    <lineage>
        <taxon>Bacteria</taxon>
        <taxon>Bacillati</taxon>
        <taxon>Actinomycetota</taxon>
        <taxon>Actinomycetes</taxon>
        <taxon>Pseudonocardiales</taxon>
        <taxon>Pseudonocardiaceae</taxon>
        <taxon>Amycolatopsis</taxon>
    </lineage>
</organism>
<accession>A0A558A7E2</accession>
<dbReference type="SUPFAM" id="SSF55961">
    <property type="entry name" value="Bet v1-like"/>
    <property type="match status" value="1"/>
</dbReference>
<sequence>MADQSTQSIEVDAPPERVMAVIADFGSYPEWAKQVRETEVLATDDDGKPKQVRLTLDAGPIKDVYTLEYDWAPDGRSVSWHLLKGQMQKAQDGRYQLEPTASGGTKVTYTLSVELVLPMIGLLRRKAEKMVMDTALKELKRRVEGSAENTAGGPG</sequence>
<dbReference type="PANTHER" id="PTHR39683:SF4">
    <property type="entry name" value="COENZYME Q-BINDING PROTEIN COQ10 START DOMAIN-CONTAINING PROTEIN"/>
    <property type="match status" value="1"/>
</dbReference>
<dbReference type="Pfam" id="PF10604">
    <property type="entry name" value="Polyketide_cyc2"/>
    <property type="match status" value="1"/>
</dbReference>
<dbReference type="Gene3D" id="3.30.530.20">
    <property type="match status" value="1"/>
</dbReference>
<dbReference type="RefSeq" id="WP_144641538.1">
    <property type="nucleotide sequence ID" value="NZ_BNAX01000006.1"/>
</dbReference>
<dbReference type="Proteomes" id="UP000318578">
    <property type="component" value="Unassembled WGS sequence"/>
</dbReference>
<protein>
    <submittedName>
        <fullName evidence="1">SRPBCC family protein</fullName>
    </submittedName>
</protein>
<dbReference type="AlphaFoldDB" id="A0A558A7E2"/>
<evidence type="ECO:0000313" key="1">
    <source>
        <dbReference type="EMBL" id="TVT20175.1"/>
    </source>
</evidence>